<dbReference type="AlphaFoldDB" id="A0A150IWD7"/>
<evidence type="ECO:0000313" key="2">
    <source>
        <dbReference type="EMBL" id="KYC46890.1"/>
    </source>
</evidence>
<organism evidence="3 6">
    <name type="scientific">Candidatus Methanofastidiosum methylothiophilum</name>
    <dbReference type="NCBI Taxonomy" id="1705564"/>
    <lineage>
        <taxon>Archaea</taxon>
        <taxon>Methanobacteriati</taxon>
        <taxon>Methanobacteriota</taxon>
        <taxon>Stenosarchaea group</taxon>
        <taxon>Candidatus Methanofastidiosia</taxon>
        <taxon>Candidatus Methanofastidiosales</taxon>
        <taxon>Candidatus Methanofastidiosaceae</taxon>
        <taxon>Candidatus Methanofastidiosum</taxon>
    </lineage>
</organism>
<dbReference type="Proteomes" id="UP000092403">
    <property type="component" value="Unassembled WGS sequence"/>
</dbReference>
<protein>
    <submittedName>
        <fullName evidence="3">Uncharacterized protein</fullName>
    </submittedName>
</protein>
<sequence>MFFAEYSGKYTTGAHAIPTVAESVSNYSQSTTIFKIGNE</sequence>
<accession>A0A150II09</accession>
<evidence type="ECO:0000313" key="5">
    <source>
        <dbReference type="Proteomes" id="UP000092401"/>
    </source>
</evidence>
<reference evidence="4 5" key="1">
    <citation type="journal article" date="2016" name="ISME J.">
        <title>Chasing the elusive Euryarchaeota class WSA2: genomes reveal a uniquely fastidious methyl-reducing methanogen.</title>
        <authorList>
            <person name="Nobu M.K."/>
            <person name="Narihiro T."/>
            <person name="Kuroda K."/>
            <person name="Mei R."/>
            <person name="Liu W.T."/>
        </authorList>
    </citation>
    <scope>NUCLEOTIDE SEQUENCE [LARGE SCALE GENOMIC DNA]</scope>
    <source>
        <strain evidence="1">B03fssc0709_Meth_Bin005</strain>
        <strain evidence="2">B15fssc0709_Meth_Bin003</strain>
        <strain evidence="3">BMIXfssc0709_Meth_Bin006</strain>
    </source>
</reference>
<evidence type="ECO:0000313" key="1">
    <source>
        <dbReference type="EMBL" id="KYC44626.1"/>
    </source>
</evidence>
<dbReference type="EMBL" id="LNJC01000039">
    <property type="protein sequence ID" value="KYC49319.1"/>
    <property type="molecule type" value="Genomic_DNA"/>
</dbReference>
<dbReference type="EMBL" id="LNGE01000051">
    <property type="protein sequence ID" value="KYC44626.1"/>
    <property type="molecule type" value="Genomic_DNA"/>
</dbReference>
<dbReference type="Proteomes" id="UP000091929">
    <property type="component" value="Unassembled WGS sequence"/>
</dbReference>
<accession>A0A150IPL1</accession>
<accession>A0A150IWD7</accession>
<evidence type="ECO:0000313" key="4">
    <source>
        <dbReference type="Proteomes" id="UP000091929"/>
    </source>
</evidence>
<evidence type="ECO:0000313" key="6">
    <source>
        <dbReference type="Proteomes" id="UP000092403"/>
    </source>
</evidence>
<dbReference type="EMBL" id="LNGF01000041">
    <property type="protein sequence ID" value="KYC46890.1"/>
    <property type="molecule type" value="Genomic_DNA"/>
</dbReference>
<comment type="caution">
    <text evidence="3">The sequence shown here is derived from an EMBL/GenBank/DDBJ whole genome shotgun (WGS) entry which is preliminary data.</text>
</comment>
<evidence type="ECO:0000313" key="3">
    <source>
        <dbReference type="EMBL" id="KYC49319.1"/>
    </source>
</evidence>
<proteinExistence type="predicted"/>
<name>A0A150IWD7_9EURY</name>
<gene>
    <name evidence="1" type="ORF">APG10_01564</name>
    <name evidence="2" type="ORF">APG11_01609</name>
    <name evidence="3" type="ORF">APG12_01567</name>
</gene>
<dbReference type="Proteomes" id="UP000092401">
    <property type="component" value="Unassembled WGS sequence"/>
</dbReference>